<dbReference type="InterPro" id="IPR026893">
    <property type="entry name" value="Tyr/Ser_Pase_IphP-type"/>
</dbReference>
<dbReference type="PROSITE" id="PS50056">
    <property type="entry name" value="TYR_PHOSPHATASE_2"/>
    <property type="match status" value="1"/>
</dbReference>
<dbReference type="Proteomes" id="UP001305647">
    <property type="component" value="Unassembled WGS sequence"/>
</dbReference>
<protein>
    <recommendedName>
        <fullName evidence="1">Tyrosine specific protein phosphatases domain-containing protein</fullName>
    </recommendedName>
</protein>
<evidence type="ECO:0000313" key="2">
    <source>
        <dbReference type="EMBL" id="KAK4104061.1"/>
    </source>
</evidence>
<organism evidence="2 3">
    <name type="scientific">Parathielavia hyrcaniae</name>
    <dbReference type="NCBI Taxonomy" id="113614"/>
    <lineage>
        <taxon>Eukaryota</taxon>
        <taxon>Fungi</taxon>
        <taxon>Dikarya</taxon>
        <taxon>Ascomycota</taxon>
        <taxon>Pezizomycotina</taxon>
        <taxon>Sordariomycetes</taxon>
        <taxon>Sordariomycetidae</taxon>
        <taxon>Sordariales</taxon>
        <taxon>Chaetomiaceae</taxon>
        <taxon>Parathielavia</taxon>
    </lineage>
</organism>
<dbReference type="InterPro" id="IPR029021">
    <property type="entry name" value="Prot-tyrosine_phosphatase-like"/>
</dbReference>
<name>A0AAN6Q6Z1_9PEZI</name>
<proteinExistence type="predicted"/>
<dbReference type="SUPFAM" id="SSF52799">
    <property type="entry name" value="(Phosphotyrosine protein) phosphatases II"/>
    <property type="match status" value="1"/>
</dbReference>
<dbReference type="InterPro" id="IPR000387">
    <property type="entry name" value="Tyr_Pase_dom"/>
</dbReference>
<accession>A0AAN6Q6Z1</accession>
<dbReference type="GO" id="GO:0004721">
    <property type="term" value="F:phosphoprotein phosphatase activity"/>
    <property type="evidence" value="ECO:0007669"/>
    <property type="project" value="InterPro"/>
</dbReference>
<reference evidence="2" key="2">
    <citation type="submission" date="2023-05" db="EMBL/GenBank/DDBJ databases">
        <authorList>
            <consortium name="Lawrence Berkeley National Laboratory"/>
            <person name="Steindorff A."/>
            <person name="Hensen N."/>
            <person name="Bonometti L."/>
            <person name="Westerberg I."/>
            <person name="Brannstrom I.O."/>
            <person name="Guillou S."/>
            <person name="Cros-Aarteil S."/>
            <person name="Calhoun S."/>
            <person name="Haridas S."/>
            <person name="Kuo A."/>
            <person name="Mondo S."/>
            <person name="Pangilinan J."/>
            <person name="Riley R."/>
            <person name="Labutti K."/>
            <person name="Andreopoulos B."/>
            <person name="Lipzen A."/>
            <person name="Chen C."/>
            <person name="Yanf M."/>
            <person name="Daum C."/>
            <person name="Ng V."/>
            <person name="Clum A."/>
            <person name="Ohm R."/>
            <person name="Martin F."/>
            <person name="Silar P."/>
            <person name="Natvig D."/>
            <person name="Lalanne C."/>
            <person name="Gautier V."/>
            <person name="Ament-Velasquez S.L."/>
            <person name="Kruys A."/>
            <person name="Hutchinson M.I."/>
            <person name="Powell A.J."/>
            <person name="Barry K."/>
            <person name="Miller A.N."/>
            <person name="Grigoriev I.V."/>
            <person name="Debuchy R."/>
            <person name="Gladieux P."/>
            <person name="Thoren M.H."/>
            <person name="Johannesson H."/>
        </authorList>
    </citation>
    <scope>NUCLEOTIDE SEQUENCE</scope>
    <source>
        <strain evidence="2">CBS 757.83</strain>
    </source>
</reference>
<feature type="domain" description="Tyrosine specific protein phosphatases" evidence="1">
    <location>
        <begin position="156"/>
        <end position="219"/>
    </location>
</feature>
<dbReference type="Gene3D" id="3.90.190.10">
    <property type="entry name" value="Protein tyrosine phosphatase superfamily"/>
    <property type="match status" value="1"/>
</dbReference>
<evidence type="ECO:0000313" key="3">
    <source>
        <dbReference type="Proteomes" id="UP001305647"/>
    </source>
</evidence>
<dbReference type="PANTHER" id="PTHR31126">
    <property type="entry name" value="TYROSINE-PROTEIN PHOSPHATASE"/>
    <property type="match status" value="1"/>
</dbReference>
<gene>
    <name evidence="2" type="ORF">N658DRAFT_465940</name>
</gene>
<dbReference type="PANTHER" id="PTHR31126:SF73">
    <property type="entry name" value="TYROSINE SPECIFIC PROTEIN PHOSPHATASES DOMAIN-CONTAINING PROTEIN"/>
    <property type="match status" value="1"/>
</dbReference>
<dbReference type="AlphaFoldDB" id="A0AAN6Q6Z1"/>
<dbReference type="Pfam" id="PF13350">
    <property type="entry name" value="Y_phosphatase3"/>
    <property type="match status" value="1"/>
</dbReference>
<sequence length="288" mass="30660">MSSQQPSSSPSADLLTLCQTDAFTPLPPATLHALFSSPPFVPVPDTFNTRDLGLLPGSPVRPGLVYRSGGFFQGLSPQGAAAIRDGLGVKKVVDLRSVREHARQPDPAIDGVEGVWVEPAEEDAVVALGEFVEGEGEKGYVAMYLDVLRVYRGGIRAVLEHVRDGGEGAGLLFHCTAGRDRTGVMAGLLLSLAGASKETMVLDFMLSRPGIEPVKEQLLAFALHGSMAASPDAPGFHNLVNLRISSWKAFVEAVEAEYGGFEKYVTGTLGFSEGDVATIRRNLVKQPE</sequence>
<reference evidence="2" key="1">
    <citation type="journal article" date="2023" name="Mol. Phylogenet. Evol.">
        <title>Genome-scale phylogeny and comparative genomics of the fungal order Sordariales.</title>
        <authorList>
            <person name="Hensen N."/>
            <person name="Bonometti L."/>
            <person name="Westerberg I."/>
            <person name="Brannstrom I.O."/>
            <person name="Guillou S."/>
            <person name="Cros-Aarteil S."/>
            <person name="Calhoun S."/>
            <person name="Haridas S."/>
            <person name="Kuo A."/>
            <person name="Mondo S."/>
            <person name="Pangilinan J."/>
            <person name="Riley R."/>
            <person name="LaButti K."/>
            <person name="Andreopoulos B."/>
            <person name="Lipzen A."/>
            <person name="Chen C."/>
            <person name="Yan M."/>
            <person name="Daum C."/>
            <person name="Ng V."/>
            <person name="Clum A."/>
            <person name="Steindorff A."/>
            <person name="Ohm R.A."/>
            <person name="Martin F."/>
            <person name="Silar P."/>
            <person name="Natvig D.O."/>
            <person name="Lalanne C."/>
            <person name="Gautier V."/>
            <person name="Ament-Velasquez S.L."/>
            <person name="Kruys A."/>
            <person name="Hutchinson M.I."/>
            <person name="Powell A.J."/>
            <person name="Barry K."/>
            <person name="Miller A.N."/>
            <person name="Grigoriev I.V."/>
            <person name="Debuchy R."/>
            <person name="Gladieux P."/>
            <person name="Hiltunen Thoren M."/>
            <person name="Johannesson H."/>
        </authorList>
    </citation>
    <scope>NUCLEOTIDE SEQUENCE</scope>
    <source>
        <strain evidence="2">CBS 757.83</strain>
    </source>
</reference>
<dbReference type="InterPro" id="IPR016130">
    <property type="entry name" value="Tyr_Pase_AS"/>
</dbReference>
<keyword evidence="3" id="KW-1185">Reference proteome</keyword>
<comment type="caution">
    <text evidence="2">The sequence shown here is derived from an EMBL/GenBank/DDBJ whole genome shotgun (WGS) entry which is preliminary data.</text>
</comment>
<evidence type="ECO:0000259" key="1">
    <source>
        <dbReference type="PROSITE" id="PS50056"/>
    </source>
</evidence>
<dbReference type="PROSITE" id="PS00383">
    <property type="entry name" value="TYR_PHOSPHATASE_1"/>
    <property type="match status" value="1"/>
</dbReference>
<dbReference type="EMBL" id="MU863627">
    <property type="protein sequence ID" value="KAK4104061.1"/>
    <property type="molecule type" value="Genomic_DNA"/>
</dbReference>